<gene>
    <name evidence="1" type="ORF">BDN72DRAFT_939947</name>
</gene>
<protein>
    <submittedName>
        <fullName evidence="1">Uncharacterized protein</fullName>
    </submittedName>
</protein>
<name>A0ACD3A497_9AGAR</name>
<sequence>MPYRKISRDLKFAALRLYRRDILPLHDILDCLKFSRRTFYRILKLYINTGDVVKCKTSSQGRPRLLHRDDITYLKAVIRHRPDWFLDELQDLLRTNRFISVHYSTVQRELSRCGISTKKIKKVAIERSDILRADFIRRMAQYKPEQLGFLDEMSKDARTPERRKGRRLLTIDGMVSTTVVEGSMTKARFLKYLEDSVVSIDAS</sequence>
<evidence type="ECO:0000313" key="1">
    <source>
        <dbReference type="EMBL" id="TFK60474.1"/>
    </source>
</evidence>
<evidence type="ECO:0000313" key="2">
    <source>
        <dbReference type="Proteomes" id="UP000308600"/>
    </source>
</evidence>
<keyword evidence="2" id="KW-1185">Reference proteome</keyword>
<reference evidence="1 2" key="1">
    <citation type="journal article" date="2019" name="Nat. Ecol. Evol.">
        <title>Megaphylogeny resolves global patterns of mushroom evolution.</title>
        <authorList>
            <person name="Varga T."/>
            <person name="Krizsan K."/>
            <person name="Foldi C."/>
            <person name="Dima B."/>
            <person name="Sanchez-Garcia M."/>
            <person name="Sanchez-Ramirez S."/>
            <person name="Szollosi G.J."/>
            <person name="Szarkandi J.G."/>
            <person name="Papp V."/>
            <person name="Albert L."/>
            <person name="Andreopoulos W."/>
            <person name="Angelini C."/>
            <person name="Antonin V."/>
            <person name="Barry K.W."/>
            <person name="Bougher N.L."/>
            <person name="Buchanan P."/>
            <person name="Buyck B."/>
            <person name="Bense V."/>
            <person name="Catcheside P."/>
            <person name="Chovatia M."/>
            <person name="Cooper J."/>
            <person name="Damon W."/>
            <person name="Desjardin D."/>
            <person name="Finy P."/>
            <person name="Geml J."/>
            <person name="Haridas S."/>
            <person name="Hughes K."/>
            <person name="Justo A."/>
            <person name="Karasinski D."/>
            <person name="Kautmanova I."/>
            <person name="Kiss B."/>
            <person name="Kocsube S."/>
            <person name="Kotiranta H."/>
            <person name="LaButti K.M."/>
            <person name="Lechner B.E."/>
            <person name="Liimatainen K."/>
            <person name="Lipzen A."/>
            <person name="Lukacs Z."/>
            <person name="Mihaltcheva S."/>
            <person name="Morgado L.N."/>
            <person name="Niskanen T."/>
            <person name="Noordeloos M.E."/>
            <person name="Ohm R.A."/>
            <person name="Ortiz-Santana B."/>
            <person name="Ovrebo C."/>
            <person name="Racz N."/>
            <person name="Riley R."/>
            <person name="Savchenko A."/>
            <person name="Shiryaev A."/>
            <person name="Soop K."/>
            <person name="Spirin V."/>
            <person name="Szebenyi C."/>
            <person name="Tomsovsky M."/>
            <person name="Tulloss R.E."/>
            <person name="Uehling J."/>
            <person name="Grigoriev I.V."/>
            <person name="Vagvolgyi C."/>
            <person name="Papp T."/>
            <person name="Martin F.M."/>
            <person name="Miettinen O."/>
            <person name="Hibbett D.S."/>
            <person name="Nagy L.G."/>
        </authorList>
    </citation>
    <scope>NUCLEOTIDE SEQUENCE [LARGE SCALE GENOMIC DNA]</scope>
    <source>
        <strain evidence="1 2">NL-1719</strain>
    </source>
</reference>
<accession>A0ACD3A497</accession>
<organism evidence="1 2">
    <name type="scientific">Pluteus cervinus</name>
    <dbReference type="NCBI Taxonomy" id="181527"/>
    <lineage>
        <taxon>Eukaryota</taxon>
        <taxon>Fungi</taxon>
        <taxon>Dikarya</taxon>
        <taxon>Basidiomycota</taxon>
        <taxon>Agaricomycotina</taxon>
        <taxon>Agaricomycetes</taxon>
        <taxon>Agaricomycetidae</taxon>
        <taxon>Agaricales</taxon>
        <taxon>Pluteineae</taxon>
        <taxon>Pluteaceae</taxon>
        <taxon>Pluteus</taxon>
    </lineage>
</organism>
<proteinExistence type="predicted"/>
<dbReference type="EMBL" id="ML208771">
    <property type="protein sequence ID" value="TFK60474.1"/>
    <property type="molecule type" value="Genomic_DNA"/>
</dbReference>
<dbReference type="Proteomes" id="UP000308600">
    <property type="component" value="Unassembled WGS sequence"/>
</dbReference>